<feature type="transmembrane region" description="Helical" evidence="7">
    <location>
        <begin position="32"/>
        <end position="58"/>
    </location>
</feature>
<reference evidence="9" key="1">
    <citation type="submission" date="2018-12" db="EMBL/GenBank/DDBJ databases">
        <title>Tengunoibacter tsumagoiensis gen. nov., sp. nov., Dictyobacter kobayashii sp. nov., D. alpinus sp. nov., and D. joshuensis sp. nov. and description of Dictyobacteraceae fam. nov. within the order Ktedonobacterales isolated from Tengu-no-mugimeshi.</title>
        <authorList>
            <person name="Wang C.M."/>
            <person name="Zheng Y."/>
            <person name="Sakai Y."/>
            <person name="Toyoda A."/>
            <person name="Minakuchi Y."/>
            <person name="Abe K."/>
            <person name="Yokota A."/>
            <person name="Yabe S."/>
        </authorList>
    </citation>
    <scope>NUCLEOTIDE SEQUENCE [LARGE SCALE GENOMIC DNA]</scope>
    <source>
        <strain evidence="9">Uno11</strain>
    </source>
</reference>
<feature type="transmembrane region" description="Helical" evidence="7">
    <location>
        <begin position="96"/>
        <end position="117"/>
    </location>
</feature>
<evidence type="ECO:0000256" key="2">
    <source>
        <dbReference type="ARBA" id="ARBA00022448"/>
    </source>
</evidence>
<evidence type="ECO:0000256" key="7">
    <source>
        <dbReference type="SAM" id="Phobius"/>
    </source>
</evidence>
<dbReference type="PANTHER" id="PTHR43005:SF1">
    <property type="entry name" value="SPERMIDINE_PUTRESCINE TRANSPORT SYSTEM PERMEASE PROTEIN"/>
    <property type="match status" value="1"/>
</dbReference>
<organism evidence="8 9">
    <name type="scientific">Dictyobacter kobayashii</name>
    <dbReference type="NCBI Taxonomy" id="2014872"/>
    <lineage>
        <taxon>Bacteria</taxon>
        <taxon>Bacillati</taxon>
        <taxon>Chloroflexota</taxon>
        <taxon>Ktedonobacteria</taxon>
        <taxon>Ktedonobacterales</taxon>
        <taxon>Dictyobacteraceae</taxon>
        <taxon>Dictyobacter</taxon>
    </lineage>
</organism>
<comment type="subcellular location">
    <subcellularLocation>
        <location evidence="1">Cell membrane</location>
        <topology evidence="1">Multi-pass membrane protein</topology>
    </subcellularLocation>
</comment>
<evidence type="ECO:0008006" key="10">
    <source>
        <dbReference type="Google" id="ProtNLM"/>
    </source>
</evidence>
<evidence type="ECO:0000256" key="1">
    <source>
        <dbReference type="ARBA" id="ARBA00004651"/>
    </source>
</evidence>
<keyword evidence="6 7" id="KW-0472">Membrane</keyword>
<dbReference type="PANTHER" id="PTHR43005">
    <property type="entry name" value="BLR7065 PROTEIN"/>
    <property type="match status" value="1"/>
</dbReference>
<dbReference type="SUPFAM" id="SSF161098">
    <property type="entry name" value="MetI-like"/>
    <property type="match status" value="1"/>
</dbReference>
<keyword evidence="2" id="KW-0813">Transport</keyword>
<evidence type="ECO:0000256" key="5">
    <source>
        <dbReference type="ARBA" id="ARBA00022989"/>
    </source>
</evidence>
<dbReference type="RefSeq" id="WP_218032116.1">
    <property type="nucleotide sequence ID" value="NZ_BIFS01000002.1"/>
</dbReference>
<keyword evidence="5 7" id="KW-1133">Transmembrane helix</keyword>
<keyword evidence="3" id="KW-1003">Cell membrane</keyword>
<comment type="caution">
    <text evidence="8">The sequence shown here is derived from an EMBL/GenBank/DDBJ whole genome shotgun (WGS) entry which is preliminary data.</text>
</comment>
<keyword evidence="4 7" id="KW-0812">Transmembrane</keyword>
<gene>
    <name evidence="8" type="ORF">KDK_62140</name>
</gene>
<accession>A0A402ATJ6</accession>
<evidence type="ECO:0000256" key="4">
    <source>
        <dbReference type="ARBA" id="ARBA00022692"/>
    </source>
</evidence>
<evidence type="ECO:0000313" key="8">
    <source>
        <dbReference type="EMBL" id="GCE22414.1"/>
    </source>
</evidence>
<evidence type="ECO:0000256" key="6">
    <source>
        <dbReference type="ARBA" id="ARBA00023136"/>
    </source>
</evidence>
<sequence>MSTTVKVSPQTSRTPAVKPSRWHVRRRALGPYLFLLPALLFLAIFLLYPIITMLLFSFEQVNVGSLLTGIMPFVGLDNYHTALADPTFIQSVSTSLTFTVACLVFQFTIGFLLALLFQQRLPLVGDACPGHDCLDVAYRGQWHHL</sequence>
<keyword evidence="9" id="KW-1185">Reference proteome</keyword>
<dbReference type="EMBL" id="BIFS01000002">
    <property type="protein sequence ID" value="GCE22414.1"/>
    <property type="molecule type" value="Genomic_DNA"/>
</dbReference>
<dbReference type="InterPro" id="IPR035906">
    <property type="entry name" value="MetI-like_sf"/>
</dbReference>
<dbReference type="AlphaFoldDB" id="A0A402ATJ6"/>
<dbReference type="GO" id="GO:0005886">
    <property type="term" value="C:plasma membrane"/>
    <property type="evidence" value="ECO:0007669"/>
    <property type="project" value="UniProtKB-SubCell"/>
</dbReference>
<dbReference type="Proteomes" id="UP000287188">
    <property type="component" value="Unassembled WGS sequence"/>
</dbReference>
<evidence type="ECO:0000256" key="3">
    <source>
        <dbReference type="ARBA" id="ARBA00022475"/>
    </source>
</evidence>
<proteinExistence type="predicted"/>
<protein>
    <recommendedName>
        <fullName evidence="10">ABC transmembrane type-1 domain-containing protein</fullName>
    </recommendedName>
</protein>
<evidence type="ECO:0000313" key="9">
    <source>
        <dbReference type="Proteomes" id="UP000287188"/>
    </source>
</evidence>
<name>A0A402ATJ6_9CHLR</name>
<dbReference type="Gene3D" id="1.10.3720.10">
    <property type="entry name" value="MetI-like"/>
    <property type="match status" value="1"/>
</dbReference>